<feature type="transmembrane region" description="Helical" evidence="1">
    <location>
        <begin position="210"/>
        <end position="228"/>
    </location>
</feature>
<evidence type="ECO:0000313" key="2">
    <source>
        <dbReference type="EMBL" id="RPB12940.1"/>
    </source>
</evidence>
<feature type="transmembrane region" description="Helical" evidence="1">
    <location>
        <begin position="169"/>
        <end position="189"/>
    </location>
</feature>
<feature type="transmembrane region" description="Helical" evidence="1">
    <location>
        <begin position="131"/>
        <end position="149"/>
    </location>
</feature>
<dbReference type="InParanoid" id="A0A3N4KR08"/>
<keyword evidence="3" id="KW-1185">Reference proteome</keyword>
<keyword evidence="1" id="KW-1133">Transmembrane helix</keyword>
<dbReference type="OrthoDB" id="5333423at2759"/>
<organism evidence="2 3">
    <name type="scientific">Morchella conica CCBAS932</name>
    <dbReference type="NCBI Taxonomy" id="1392247"/>
    <lineage>
        <taxon>Eukaryota</taxon>
        <taxon>Fungi</taxon>
        <taxon>Dikarya</taxon>
        <taxon>Ascomycota</taxon>
        <taxon>Pezizomycotina</taxon>
        <taxon>Pezizomycetes</taxon>
        <taxon>Pezizales</taxon>
        <taxon>Morchellaceae</taxon>
        <taxon>Morchella</taxon>
    </lineage>
</organism>
<keyword evidence="1" id="KW-0472">Membrane</keyword>
<dbReference type="AlphaFoldDB" id="A0A3N4KR08"/>
<dbReference type="Proteomes" id="UP000277580">
    <property type="component" value="Unassembled WGS sequence"/>
</dbReference>
<sequence length="304" mass="34157">MTDTEAAAAATAENEGALTELERELTLIAWGILIGFGYLTGWKAYRQTSTISREKRYRSSYFWWVWMDYVSIMVFGVLAWILNQKHIRPQLSLYIPLVALWAIQAQALLQININRIELIAVDKAFNNRVRIGCLAIVSVFIVGTFSVWIPGRLGTSAKITQISKVYIEVQGTLTILLDIALNTYFIRTVKATLIDPGLDKYKPIVSHNLMLVYTAITVEVVALGLMWLPASPFVWLQYGTLAWMGKLNVELSMADLIMKLAYHTPEPSSLELRPISRAGSEQISNMSFQDLVPPTRNQPNTNGS</sequence>
<reference evidence="2 3" key="1">
    <citation type="journal article" date="2018" name="Nat. Ecol. Evol.">
        <title>Pezizomycetes genomes reveal the molecular basis of ectomycorrhizal truffle lifestyle.</title>
        <authorList>
            <person name="Murat C."/>
            <person name="Payen T."/>
            <person name="Noel B."/>
            <person name="Kuo A."/>
            <person name="Morin E."/>
            <person name="Chen J."/>
            <person name="Kohler A."/>
            <person name="Krizsan K."/>
            <person name="Balestrini R."/>
            <person name="Da Silva C."/>
            <person name="Montanini B."/>
            <person name="Hainaut M."/>
            <person name="Levati E."/>
            <person name="Barry K.W."/>
            <person name="Belfiori B."/>
            <person name="Cichocki N."/>
            <person name="Clum A."/>
            <person name="Dockter R.B."/>
            <person name="Fauchery L."/>
            <person name="Guy J."/>
            <person name="Iotti M."/>
            <person name="Le Tacon F."/>
            <person name="Lindquist E.A."/>
            <person name="Lipzen A."/>
            <person name="Malagnac F."/>
            <person name="Mello A."/>
            <person name="Molinier V."/>
            <person name="Miyauchi S."/>
            <person name="Poulain J."/>
            <person name="Riccioni C."/>
            <person name="Rubini A."/>
            <person name="Sitrit Y."/>
            <person name="Splivallo R."/>
            <person name="Traeger S."/>
            <person name="Wang M."/>
            <person name="Zifcakova L."/>
            <person name="Wipf D."/>
            <person name="Zambonelli A."/>
            <person name="Paolocci F."/>
            <person name="Nowrousian M."/>
            <person name="Ottonello S."/>
            <person name="Baldrian P."/>
            <person name="Spatafora J.W."/>
            <person name="Henrissat B."/>
            <person name="Nagy L.G."/>
            <person name="Aury J.M."/>
            <person name="Wincker P."/>
            <person name="Grigoriev I.V."/>
            <person name="Bonfante P."/>
            <person name="Martin F.M."/>
        </authorList>
    </citation>
    <scope>NUCLEOTIDE SEQUENCE [LARGE SCALE GENOMIC DNA]</scope>
    <source>
        <strain evidence="2 3">CCBAS932</strain>
    </source>
</reference>
<feature type="transmembrane region" description="Helical" evidence="1">
    <location>
        <begin position="61"/>
        <end position="81"/>
    </location>
</feature>
<protein>
    <submittedName>
        <fullName evidence="2">Uncharacterized protein</fullName>
    </submittedName>
</protein>
<feature type="transmembrane region" description="Helical" evidence="1">
    <location>
        <begin position="93"/>
        <end position="111"/>
    </location>
</feature>
<evidence type="ECO:0000313" key="3">
    <source>
        <dbReference type="Proteomes" id="UP000277580"/>
    </source>
</evidence>
<keyword evidence="1" id="KW-0812">Transmembrane</keyword>
<name>A0A3N4KR08_9PEZI</name>
<dbReference type="PANTHER" id="PTHR35179">
    <property type="entry name" value="PROTEIN CBG02620"/>
    <property type="match status" value="1"/>
</dbReference>
<proteinExistence type="predicted"/>
<gene>
    <name evidence="2" type="ORF">P167DRAFT_138934</name>
</gene>
<evidence type="ECO:0000256" key="1">
    <source>
        <dbReference type="SAM" id="Phobius"/>
    </source>
</evidence>
<dbReference type="EMBL" id="ML119125">
    <property type="protein sequence ID" value="RPB12940.1"/>
    <property type="molecule type" value="Genomic_DNA"/>
</dbReference>
<feature type="transmembrane region" description="Helical" evidence="1">
    <location>
        <begin position="27"/>
        <end position="45"/>
    </location>
</feature>
<accession>A0A3N4KR08</accession>
<dbReference type="PANTHER" id="PTHR35179:SF1">
    <property type="entry name" value="INTEGRAL MEMBRANE PROTEIN"/>
    <property type="match status" value="1"/>
</dbReference>